<evidence type="ECO:0008006" key="3">
    <source>
        <dbReference type="Google" id="ProtNLM"/>
    </source>
</evidence>
<organism evidence="1 2">
    <name type="scientific">Dysgonomonas gadei ATCC BAA-286</name>
    <dbReference type="NCBI Taxonomy" id="742766"/>
    <lineage>
        <taxon>Bacteria</taxon>
        <taxon>Pseudomonadati</taxon>
        <taxon>Bacteroidota</taxon>
        <taxon>Bacteroidia</taxon>
        <taxon>Bacteroidales</taxon>
        <taxon>Dysgonomonadaceae</taxon>
        <taxon>Dysgonomonas</taxon>
    </lineage>
</organism>
<protein>
    <recommendedName>
        <fullName evidence="3">Acyl carrier protein</fullName>
    </recommendedName>
</protein>
<gene>
    <name evidence="1" type="ORF">HMPREF9455_04059</name>
</gene>
<dbReference type="OrthoDB" id="1367059at2"/>
<proteinExistence type="predicted"/>
<comment type="caution">
    <text evidence="1">The sequence shown here is derived from an EMBL/GenBank/DDBJ whole genome shotgun (WGS) entry which is preliminary data.</text>
</comment>
<dbReference type="InterPro" id="IPR010862">
    <property type="entry name" value="DUF1493"/>
</dbReference>
<reference evidence="1 2" key="1">
    <citation type="submission" date="2011-04" db="EMBL/GenBank/DDBJ databases">
        <title>The Genome Sequence of Dysgonomonas gadei ATCC BAA-286.</title>
        <authorList>
            <consortium name="The Broad Institute Genome Sequencing Platform"/>
            <person name="Earl A."/>
            <person name="Ward D."/>
            <person name="Feldgarden M."/>
            <person name="Gevers D."/>
            <person name="Pudlo N."/>
            <person name="Martens E."/>
            <person name="Allen-Vercoe E."/>
            <person name="Young S.K."/>
            <person name="Zeng Q."/>
            <person name="Gargeya S."/>
            <person name="Fitzgerald M."/>
            <person name="Haas B."/>
            <person name="Abouelleil A."/>
            <person name="Alvarado L."/>
            <person name="Arachchi H.M."/>
            <person name="Berlin A."/>
            <person name="Brown A."/>
            <person name="Chapman S.B."/>
            <person name="Chen Z."/>
            <person name="Dunbar C."/>
            <person name="Freedman E."/>
            <person name="Gearin G."/>
            <person name="Gellesch M."/>
            <person name="Goldberg J."/>
            <person name="Griggs A."/>
            <person name="Gujja S."/>
            <person name="Heiman D."/>
            <person name="Howarth C."/>
            <person name="Larson L."/>
            <person name="Lui A."/>
            <person name="MacDonald P.J.P."/>
            <person name="Mehta T."/>
            <person name="Montmayeur A."/>
            <person name="Murphy C."/>
            <person name="Neiman D."/>
            <person name="Pearson M."/>
            <person name="Priest M."/>
            <person name="Roberts A."/>
            <person name="Saif S."/>
            <person name="Shea T."/>
            <person name="Shenoy N."/>
            <person name="Sisk P."/>
            <person name="Stolte C."/>
            <person name="Sykes S."/>
            <person name="Yandava C."/>
            <person name="Wortman J."/>
            <person name="Nusbaum C."/>
            <person name="Birren B."/>
        </authorList>
    </citation>
    <scope>NUCLEOTIDE SEQUENCE [LARGE SCALE GENOMIC DNA]</scope>
    <source>
        <strain evidence="1 2">ATCC BAA-286</strain>
    </source>
</reference>
<keyword evidence="2" id="KW-1185">Reference proteome</keyword>
<dbReference type="AlphaFoldDB" id="F5J3Z2"/>
<dbReference type="Proteomes" id="UP000004913">
    <property type="component" value="Unassembled WGS sequence"/>
</dbReference>
<accession>F5J3Z2</accession>
<dbReference type="RefSeq" id="WP_006801595.1">
    <property type="nucleotide sequence ID" value="NZ_GL891995.1"/>
</dbReference>
<dbReference type="EMBL" id="ADLV01000057">
    <property type="protein sequence ID" value="EGJ99563.1"/>
    <property type="molecule type" value="Genomic_DNA"/>
</dbReference>
<name>F5J3Z2_9BACT</name>
<dbReference type="HOGENOM" id="CLU_152554_2_0_10"/>
<sequence>MENKIEDLKRFILDRLCKEEFDIDFSFNVGIEKDLGFYGDEAAELIYYYGKKFEVDTSSFNFKIYFTPEEIIIYLLRKILPCLNPKKKELTIGDLVAGIKAGRLDEEVINASKEIESI</sequence>
<evidence type="ECO:0000313" key="1">
    <source>
        <dbReference type="EMBL" id="EGJ99563.1"/>
    </source>
</evidence>
<dbReference type="eggNOG" id="COG0236">
    <property type="taxonomic scope" value="Bacteria"/>
</dbReference>
<dbReference type="Pfam" id="PF07377">
    <property type="entry name" value="DUF1493"/>
    <property type="match status" value="1"/>
</dbReference>
<evidence type="ECO:0000313" key="2">
    <source>
        <dbReference type="Proteomes" id="UP000004913"/>
    </source>
</evidence>